<dbReference type="AlphaFoldDB" id="A0A919FB32"/>
<reference evidence="2" key="2">
    <citation type="submission" date="2020-09" db="EMBL/GenBank/DDBJ databases">
        <authorList>
            <person name="Sun Q."/>
            <person name="Ohkuma M."/>
        </authorList>
    </citation>
    <scope>NUCLEOTIDE SEQUENCE</scope>
    <source>
        <strain evidence="2">JCM 4646</strain>
    </source>
</reference>
<evidence type="ECO:0000313" key="2">
    <source>
        <dbReference type="EMBL" id="GHH59596.1"/>
    </source>
</evidence>
<reference evidence="2" key="1">
    <citation type="journal article" date="2014" name="Int. J. Syst. Evol. Microbiol.">
        <title>Complete genome sequence of Corynebacterium casei LMG S-19264T (=DSM 44701T), isolated from a smear-ripened cheese.</title>
        <authorList>
            <consortium name="US DOE Joint Genome Institute (JGI-PGF)"/>
            <person name="Walter F."/>
            <person name="Albersmeier A."/>
            <person name="Kalinowski J."/>
            <person name="Ruckert C."/>
        </authorList>
    </citation>
    <scope>NUCLEOTIDE SEQUENCE</scope>
    <source>
        <strain evidence="2">JCM 4646</strain>
    </source>
</reference>
<keyword evidence="3" id="KW-1185">Reference proteome</keyword>
<name>A0A919FB32_9ACTN</name>
<organism evidence="2 3">
    <name type="scientific">Kitasatospora indigofera</name>
    <dbReference type="NCBI Taxonomy" id="67307"/>
    <lineage>
        <taxon>Bacteria</taxon>
        <taxon>Bacillati</taxon>
        <taxon>Actinomycetota</taxon>
        <taxon>Actinomycetes</taxon>
        <taxon>Kitasatosporales</taxon>
        <taxon>Streptomycetaceae</taxon>
        <taxon>Kitasatospora</taxon>
    </lineage>
</organism>
<evidence type="ECO:0000313" key="3">
    <source>
        <dbReference type="Proteomes" id="UP000617734"/>
    </source>
</evidence>
<gene>
    <name evidence="2" type="ORF">GCM10018781_03090</name>
</gene>
<comment type="caution">
    <text evidence="2">The sequence shown here is derived from an EMBL/GenBank/DDBJ whole genome shotgun (WGS) entry which is preliminary data.</text>
</comment>
<accession>A0A919FB32</accession>
<dbReference type="EMBL" id="BNBO01000001">
    <property type="protein sequence ID" value="GHH59596.1"/>
    <property type="molecule type" value="Genomic_DNA"/>
</dbReference>
<evidence type="ECO:0000256" key="1">
    <source>
        <dbReference type="SAM" id="MobiDB-lite"/>
    </source>
</evidence>
<sequence>MHTAADDLVIIEEEHPHRVACRARRTVRHHISALVGPSARRAEESWGESGPGAANSVGPDGPMSG</sequence>
<proteinExistence type="predicted"/>
<feature type="region of interest" description="Disordered" evidence="1">
    <location>
        <begin position="36"/>
        <end position="65"/>
    </location>
</feature>
<protein>
    <submittedName>
        <fullName evidence="2">Uncharacterized protein</fullName>
    </submittedName>
</protein>
<dbReference type="Proteomes" id="UP000617734">
    <property type="component" value="Unassembled WGS sequence"/>
</dbReference>